<sequence>MITVYDLESLRTGSKRGLSPHTWKVRFALRYKGIPYTLRCIEIAEIEATAKKLGAPPTSKKPDGSPLYTVPFIHDSKTNKYISNSFDIVEYLDAAYPDTVTMIPPETRVLQGYFAEATYAAMWPPISPLRSGRLATSDLTPAMLKWALANRPAKQVVLSKEEEREAWDKVKNSFSEVVKFMKDEEMFVLGGKVSFADASLFGQFSVMRFFWGDDTAEWKEMMEWHGGRWSRLIEAYNNLPDVEVQPSD</sequence>
<dbReference type="InterPro" id="IPR004045">
    <property type="entry name" value="Glutathione_S-Trfase_N"/>
</dbReference>
<name>A0ABR1JHH6_9AGAR</name>
<evidence type="ECO:0000313" key="4">
    <source>
        <dbReference type="Proteomes" id="UP001498398"/>
    </source>
</evidence>
<accession>A0ABR1JHH6</accession>
<proteinExistence type="inferred from homology"/>
<dbReference type="Pfam" id="PF22041">
    <property type="entry name" value="GST_C_7"/>
    <property type="match status" value="1"/>
</dbReference>
<dbReference type="Pfam" id="PF13409">
    <property type="entry name" value="GST_N_2"/>
    <property type="match status" value="1"/>
</dbReference>
<dbReference type="InterPro" id="IPR036249">
    <property type="entry name" value="Thioredoxin-like_sf"/>
</dbReference>
<dbReference type="SUPFAM" id="SSF52833">
    <property type="entry name" value="Thioredoxin-like"/>
    <property type="match status" value="1"/>
</dbReference>
<reference evidence="3 4" key="1">
    <citation type="submission" date="2024-01" db="EMBL/GenBank/DDBJ databases">
        <title>A draft genome for the cacao thread blight pathogen Marasmiellus scandens.</title>
        <authorList>
            <person name="Baruah I.K."/>
            <person name="Leung J."/>
            <person name="Bukari Y."/>
            <person name="Amoako-Attah I."/>
            <person name="Meinhardt L.W."/>
            <person name="Bailey B.A."/>
            <person name="Cohen S.P."/>
        </authorList>
    </citation>
    <scope>NUCLEOTIDE SEQUENCE [LARGE SCALE GENOMIC DNA]</scope>
    <source>
        <strain evidence="3 4">GH-19</strain>
    </source>
</reference>
<dbReference type="InterPro" id="IPR036282">
    <property type="entry name" value="Glutathione-S-Trfase_C_sf"/>
</dbReference>
<protein>
    <recommendedName>
        <fullName evidence="2">GST N-terminal domain-containing protein</fullName>
    </recommendedName>
</protein>
<dbReference type="PANTHER" id="PTHR44051">
    <property type="entry name" value="GLUTATHIONE S-TRANSFERASE-RELATED"/>
    <property type="match status" value="1"/>
</dbReference>
<dbReference type="Proteomes" id="UP001498398">
    <property type="component" value="Unassembled WGS sequence"/>
</dbReference>
<organism evidence="3 4">
    <name type="scientific">Marasmiellus scandens</name>
    <dbReference type="NCBI Taxonomy" id="2682957"/>
    <lineage>
        <taxon>Eukaryota</taxon>
        <taxon>Fungi</taxon>
        <taxon>Dikarya</taxon>
        <taxon>Basidiomycota</taxon>
        <taxon>Agaricomycotina</taxon>
        <taxon>Agaricomycetes</taxon>
        <taxon>Agaricomycetidae</taxon>
        <taxon>Agaricales</taxon>
        <taxon>Marasmiineae</taxon>
        <taxon>Omphalotaceae</taxon>
        <taxon>Marasmiellus</taxon>
    </lineage>
</organism>
<evidence type="ECO:0000259" key="2">
    <source>
        <dbReference type="PROSITE" id="PS50404"/>
    </source>
</evidence>
<evidence type="ECO:0000256" key="1">
    <source>
        <dbReference type="ARBA" id="ARBA00007409"/>
    </source>
</evidence>
<keyword evidence="4" id="KW-1185">Reference proteome</keyword>
<dbReference type="PANTHER" id="PTHR44051:SF8">
    <property type="entry name" value="GLUTATHIONE S-TRANSFERASE GSTA"/>
    <property type="match status" value="1"/>
</dbReference>
<evidence type="ECO:0000313" key="3">
    <source>
        <dbReference type="EMBL" id="KAK7458097.1"/>
    </source>
</evidence>
<feature type="domain" description="GST N-terminal" evidence="2">
    <location>
        <begin position="9"/>
        <end position="100"/>
    </location>
</feature>
<comment type="similarity">
    <text evidence="1">Belongs to the GST superfamily.</text>
</comment>
<dbReference type="Gene3D" id="3.40.30.10">
    <property type="entry name" value="Glutaredoxin"/>
    <property type="match status" value="1"/>
</dbReference>
<gene>
    <name evidence="3" type="ORF">VKT23_010003</name>
</gene>
<dbReference type="SUPFAM" id="SSF47616">
    <property type="entry name" value="GST C-terminal domain-like"/>
    <property type="match status" value="1"/>
</dbReference>
<dbReference type="PROSITE" id="PS50404">
    <property type="entry name" value="GST_NTER"/>
    <property type="match status" value="1"/>
</dbReference>
<dbReference type="InterPro" id="IPR054416">
    <property type="entry name" value="GST_UstS-like_C"/>
</dbReference>
<comment type="caution">
    <text evidence="3">The sequence shown here is derived from an EMBL/GenBank/DDBJ whole genome shotgun (WGS) entry which is preliminary data.</text>
</comment>
<dbReference type="EMBL" id="JBANRG010000018">
    <property type="protein sequence ID" value="KAK7458097.1"/>
    <property type="molecule type" value="Genomic_DNA"/>
</dbReference>
<dbReference type="Gene3D" id="1.20.1050.10">
    <property type="match status" value="1"/>
</dbReference>